<dbReference type="EMBL" id="PQWB01000123">
    <property type="protein sequence ID" value="POZ60428.1"/>
    <property type="molecule type" value="Genomic_DNA"/>
</dbReference>
<dbReference type="SUPFAM" id="SSF51182">
    <property type="entry name" value="RmlC-like cupins"/>
    <property type="match status" value="1"/>
</dbReference>
<evidence type="ECO:0000259" key="2">
    <source>
        <dbReference type="Pfam" id="PF07883"/>
    </source>
</evidence>
<dbReference type="InterPro" id="IPR013096">
    <property type="entry name" value="Cupin_2"/>
</dbReference>
<dbReference type="PANTHER" id="PTHR43698:SF1">
    <property type="entry name" value="BLL4564 PROTEIN"/>
    <property type="match status" value="1"/>
</dbReference>
<gene>
    <name evidence="3" type="ORF">C2I19_19000</name>
</gene>
<keyword evidence="4" id="KW-1185">Reference proteome</keyword>
<dbReference type="CDD" id="cd02233">
    <property type="entry name" value="cupin_HNL-like"/>
    <property type="match status" value="1"/>
</dbReference>
<dbReference type="InterPro" id="IPR047263">
    <property type="entry name" value="HNL-like_cupin"/>
</dbReference>
<dbReference type="Proteomes" id="UP000237082">
    <property type="component" value="Unassembled WGS sequence"/>
</dbReference>
<dbReference type="InterPro" id="IPR011051">
    <property type="entry name" value="RmlC_Cupin_sf"/>
</dbReference>
<feature type="domain" description="Cupin type-2" evidence="2">
    <location>
        <begin position="56"/>
        <end position="121"/>
    </location>
</feature>
<sequence length="159" mass="16791">MNALSQNTSQPSEQGLMITPASGRDTVDAPAEFFTGRVKLEMLFTPAGPDRTSAGLVTFPAGARTHWHSHPLGQTLVVTAGTGYVQRAGGPLQPIRSGDVVRIPPEVEHWHGAASDSSMSHIAIQEALDGKSATWQESVSDADYLGGKLDVNLSDQSAL</sequence>
<accession>A0A2S5DBL5</accession>
<dbReference type="InterPro" id="IPR014710">
    <property type="entry name" value="RmlC-like_jellyroll"/>
</dbReference>
<dbReference type="OrthoDB" id="9802489at2"/>
<evidence type="ECO:0000313" key="3">
    <source>
        <dbReference type="EMBL" id="POZ60428.1"/>
    </source>
</evidence>
<protein>
    <submittedName>
        <fullName evidence="3">Cupin domain-containing protein</fullName>
    </submittedName>
</protein>
<feature type="region of interest" description="Disordered" evidence="1">
    <location>
        <begin position="1"/>
        <end position="24"/>
    </location>
</feature>
<name>A0A2S5DBL5_9NEIS</name>
<dbReference type="PANTHER" id="PTHR43698">
    <property type="entry name" value="RIBD C-TERMINAL DOMAIN CONTAINING PROTEIN"/>
    <property type="match status" value="1"/>
</dbReference>
<evidence type="ECO:0000256" key="1">
    <source>
        <dbReference type="SAM" id="MobiDB-lite"/>
    </source>
</evidence>
<organism evidence="3 4">
    <name type="scientific">Chromobacterium alticapitis</name>
    <dbReference type="NCBI Taxonomy" id="2073169"/>
    <lineage>
        <taxon>Bacteria</taxon>
        <taxon>Pseudomonadati</taxon>
        <taxon>Pseudomonadota</taxon>
        <taxon>Betaproteobacteria</taxon>
        <taxon>Neisseriales</taxon>
        <taxon>Chromobacteriaceae</taxon>
        <taxon>Chromobacterium</taxon>
    </lineage>
</organism>
<dbReference type="Gene3D" id="2.60.120.10">
    <property type="entry name" value="Jelly Rolls"/>
    <property type="match status" value="1"/>
</dbReference>
<dbReference type="RefSeq" id="WP_103904196.1">
    <property type="nucleotide sequence ID" value="NZ_PQWB01000123.1"/>
</dbReference>
<dbReference type="AlphaFoldDB" id="A0A2S5DBL5"/>
<dbReference type="Pfam" id="PF07883">
    <property type="entry name" value="Cupin_2"/>
    <property type="match status" value="1"/>
</dbReference>
<reference evidence="4" key="1">
    <citation type="submission" date="2018-02" db="EMBL/GenBank/DDBJ databases">
        <authorList>
            <person name="O'Hara-Hanley K."/>
            <person name="Soby S."/>
        </authorList>
    </citation>
    <scope>NUCLEOTIDE SEQUENCE [LARGE SCALE GENOMIC DNA]</scope>
    <source>
        <strain evidence="4">MWU14-2602</strain>
    </source>
</reference>
<comment type="caution">
    <text evidence="3">The sequence shown here is derived from an EMBL/GenBank/DDBJ whole genome shotgun (WGS) entry which is preliminary data.</text>
</comment>
<feature type="compositionally biased region" description="Polar residues" evidence="1">
    <location>
        <begin position="1"/>
        <end position="13"/>
    </location>
</feature>
<evidence type="ECO:0000313" key="4">
    <source>
        <dbReference type="Proteomes" id="UP000237082"/>
    </source>
</evidence>
<proteinExistence type="predicted"/>